<dbReference type="AlphaFoldDB" id="A0A2A5CAQ0"/>
<sequence>MKQLFALIMLTLFSTTVFAQLPVEVIPANQQQAWLQDSNSQDAADKELVYDFWRLALVARDMDAAMEMLHEDYMQHNPNVPTGRAPFIGFFGQAPEQEPLPYIADLVAITADAGYVTMAFKREIENPNMAGSTYNTTWFDMFRVEGGVIVEHWDYGTISAR</sequence>
<evidence type="ECO:0000313" key="4">
    <source>
        <dbReference type="Proteomes" id="UP000228987"/>
    </source>
</evidence>
<evidence type="ECO:0000313" key="3">
    <source>
        <dbReference type="EMBL" id="PCJ40907.1"/>
    </source>
</evidence>
<comment type="caution">
    <text evidence="3">The sequence shown here is derived from an EMBL/GenBank/DDBJ whole genome shotgun (WGS) entry which is preliminary data.</text>
</comment>
<gene>
    <name evidence="3" type="ORF">COA71_09915</name>
</gene>
<dbReference type="Proteomes" id="UP000228987">
    <property type="component" value="Unassembled WGS sequence"/>
</dbReference>
<protein>
    <recommendedName>
        <fullName evidence="2">SnoaL-like domain-containing protein</fullName>
    </recommendedName>
</protein>
<evidence type="ECO:0000259" key="2">
    <source>
        <dbReference type="Pfam" id="PF12680"/>
    </source>
</evidence>
<name>A0A2A5CAQ0_9GAMM</name>
<organism evidence="3 4">
    <name type="scientific">SAR86 cluster bacterium</name>
    <dbReference type="NCBI Taxonomy" id="2030880"/>
    <lineage>
        <taxon>Bacteria</taxon>
        <taxon>Pseudomonadati</taxon>
        <taxon>Pseudomonadota</taxon>
        <taxon>Gammaproteobacteria</taxon>
        <taxon>SAR86 cluster</taxon>
    </lineage>
</organism>
<accession>A0A2A5CAQ0</accession>
<dbReference type="Pfam" id="PF12680">
    <property type="entry name" value="SnoaL_2"/>
    <property type="match status" value="1"/>
</dbReference>
<keyword evidence="1" id="KW-0732">Signal</keyword>
<dbReference type="EMBL" id="NVWI01000007">
    <property type="protein sequence ID" value="PCJ40907.1"/>
    <property type="molecule type" value="Genomic_DNA"/>
</dbReference>
<dbReference type="SUPFAM" id="SSF54427">
    <property type="entry name" value="NTF2-like"/>
    <property type="match status" value="1"/>
</dbReference>
<reference evidence="4" key="1">
    <citation type="submission" date="2017-08" db="EMBL/GenBank/DDBJ databases">
        <title>A dynamic microbial community with high functional redundancy inhabits the cold, oxic subseafloor aquifer.</title>
        <authorList>
            <person name="Tully B.J."/>
            <person name="Wheat C.G."/>
            <person name="Glazer B.T."/>
            <person name="Huber J.A."/>
        </authorList>
    </citation>
    <scope>NUCLEOTIDE SEQUENCE [LARGE SCALE GENOMIC DNA]</scope>
</reference>
<dbReference type="InterPro" id="IPR032710">
    <property type="entry name" value="NTF2-like_dom_sf"/>
</dbReference>
<dbReference type="InterPro" id="IPR037401">
    <property type="entry name" value="SnoaL-like"/>
</dbReference>
<feature type="domain" description="SnoaL-like" evidence="2">
    <location>
        <begin position="52"/>
        <end position="152"/>
    </location>
</feature>
<feature type="chain" id="PRO_5012291745" description="SnoaL-like domain-containing protein" evidence="1">
    <location>
        <begin position="20"/>
        <end position="161"/>
    </location>
</feature>
<proteinExistence type="predicted"/>
<feature type="signal peptide" evidence="1">
    <location>
        <begin position="1"/>
        <end position="19"/>
    </location>
</feature>
<evidence type="ECO:0000256" key="1">
    <source>
        <dbReference type="SAM" id="SignalP"/>
    </source>
</evidence>
<dbReference type="Gene3D" id="3.10.450.50">
    <property type="match status" value="1"/>
</dbReference>